<keyword evidence="2" id="KW-1185">Reference proteome</keyword>
<gene>
    <name evidence="1" type="ORF">HYPSUDRAFT_1013242</name>
</gene>
<accession>A0A0D2NLG6</accession>
<proteinExistence type="predicted"/>
<dbReference type="EMBL" id="KN817602">
    <property type="protein sequence ID" value="KJA17506.1"/>
    <property type="molecule type" value="Genomic_DNA"/>
</dbReference>
<dbReference type="AlphaFoldDB" id="A0A0D2NLG6"/>
<evidence type="ECO:0000313" key="2">
    <source>
        <dbReference type="Proteomes" id="UP000054270"/>
    </source>
</evidence>
<protein>
    <submittedName>
        <fullName evidence="1">Uncharacterized protein</fullName>
    </submittedName>
</protein>
<organism evidence="1 2">
    <name type="scientific">Hypholoma sublateritium (strain FD-334 SS-4)</name>
    <dbReference type="NCBI Taxonomy" id="945553"/>
    <lineage>
        <taxon>Eukaryota</taxon>
        <taxon>Fungi</taxon>
        <taxon>Dikarya</taxon>
        <taxon>Basidiomycota</taxon>
        <taxon>Agaricomycotina</taxon>
        <taxon>Agaricomycetes</taxon>
        <taxon>Agaricomycetidae</taxon>
        <taxon>Agaricales</taxon>
        <taxon>Agaricineae</taxon>
        <taxon>Strophariaceae</taxon>
        <taxon>Hypholoma</taxon>
    </lineage>
</organism>
<dbReference type="Proteomes" id="UP000054270">
    <property type="component" value="Unassembled WGS sequence"/>
</dbReference>
<name>A0A0D2NLG6_HYPSF</name>
<evidence type="ECO:0000313" key="1">
    <source>
        <dbReference type="EMBL" id="KJA17506.1"/>
    </source>
</evidence>
<reference evidence="2" key="1">
    <citation type="submission" date="2014-04" db="EMBL/GenBank/DDBJ databases">
        <title>Evolutionary Origins and Diversification of the Mycorrhizal Mutualists.</title>
        <authorList>
            <consortium name="DOE Joint Genome Institute"/>
            <consortium name="Mycorrhizal Genomics Consortium"/>
            <person name="Kohler A."/>
            <person name="Kuo A."/>
            <person name="Nagy L.G."/>
            <person name="Floudas D."/>
            <person name="Copeland A."/>
            <person name="Barry K.W."/>
            <person name="Cichocki N."/>
            <person name="Veneault-Fourrey C."/>
            <person name="LaButti K."/>
            <person name="Lindquist E.A."/>
            <person name="Lipzen A."/>
            <person name="Lundell T."/>
            <person name="Morin E."/>
            <person name="Murat C."/>
            <person name="Riley R."/>
            <person name="Ohm R."/>
            <person name="Sun H."/>
            <person name="Tunlid A."/>
            <person name="Henrissat B."/>
            <person name="Grigoriev I.V."/>
            <person name="Hibbett D.S."/>
            <person name="Martin F."/>
        </authorList>
    </citation>
    <scope>NUCLEOTIDE SEQUENCE [LARGE SCALE GENOMIC DNA]</scope>
    <source>
        <strain evidence="2">FD-334 SS-4</strain>
    </source>
</reference>
<sequence>MYTRLPPHVPPLSLHTPPACVSLPRPRSHAPHVSDLNTRCVPTSLSILLAPAPLPHAYAAPRISIRASISASLALMNAFPDPSNAGSTRTSTITTTFTLQRLPPRALFLKYPAAQLPRAHPLAAPICLDIPRTARAPCARPASPSRPLPPPRTARARFRAPHRAAGASLHLSGSDVGYARASPCFCDRSGVHLLERMLQHCGRCKLCNFRHALFRYGEDVVSLVIQ</sequence>